<dbReference type="Pfam" id="PF16012">
    <property type="entry name" value="DUF4780"/>
    <property type="match status" value="1"/>
</dbReference>
<proteinExistence type="predicted"/>
<accession>A0A6H5IVI4</accession>
<evidence type="ECO:0000259" key="1">
    <source>
        <dbReference type="Pfam" id="PF16012"/>
    </source>
</evidence>
<gene>
    <name evidence="2" type="ORF">TBRA_LOCUS12715</name>
</gene>
<organism evidence="2 3">
    <name type="scientific">Trichogramma brassicae</name>
    <dbReference type="NCBI Taxonomy" id="86971"/>
    <lineage>
        <taxon>Eukaryota</taxon>
        <taxon>Metazoa</taxon>
        <taxon>Ecdysozoa</taxon>
        <taxon>Arthropoda</taxon>
        <taxon>Hexapoda</taxon>
        <taxon>Insecta</taxon>
        <taxon>Pterygota</taxon>
        <taxon>Neoptera</taxon>
        <taxon>Endopterygota</taxon>
        <taxon>Hymenoptera</taxon>
        <taxon>Apocrita</taxon>
        <taxon>Proctotrupomorpha</taxon>
        <taxon>Chalcidoidea</taxon>
        <taxon>Trichogrammatidae</taxon>
        <taxon>Trichogramma</taxon>
    </lineage>
</organism>
<evidence type="ECO:0000313" key="3">
    <source>
        <dbReference type="Proteomes" id="UP000479190"/>
    </source>
</evidence>
<dbReference type="Proteomes" id="UP000479190">
    <property type="component" value="Unassembled WGS sequence"/>
</dbReference>
<protein>
    <recommendedName>
        <fullName evidence="1">DUF4780 domain-containing protein</fullName>
    </recommendedName>
</protein>
<evidence type="ECO:0000313" key="2">
    <source>
        <dbReference type="EMBL" id="CAB0041029.1"/>
    </source>
</evidence>
<keyword evidence="3" id="KW-1185">Reference proteome</keyword>
<name>A0A6H5IVI4_9HYME</name>
<sequence>MDGMIDSLAMNRAMLMIREDSNRTAASLYTKYKYCEFSEEERSNPNYLLVRSIIKRKVPKWTCRTNLNRLTIEELRYRFMYGMMGQKPDDDHVPIFDQWLERDGVVLIKCRDSQSQYYLRRCLWHYHEKYLDHRPRIEVVDVGSHYVAPCDRTYLGYFALGGVPDHLNMRVLKDLSTENPEVMQWQIVQKNTLPAQPGLFGPVDLWYFDVPGPAAFSLRQRDFKLNFKGRKLHVWLHQFKQT</sequence>
<dbReference type="EMBL" id="CADCXV010001083">
    <property type="protein sequence ID" value="CAB0041029.1"/>
    <property type="molecule type" value="Genomic_DNA"/>
</dbReference>
<dbReference type="OrthoDB" id="10380991at2759"/>
<reference evidence="2 3" key="1">
    <citation type="submission" date="2020-02" db="EMBL/GenBank/DDBJ databases">
        <authorList>
            <person name="Ferguson B K."/>
        </authorList>
    </citation>
    <scope>NUCLEOTIDE SEQUENCE [LARGE SCALE GENOMIC DNA]</scope>
</reference>
<dbReference type="InterPro" id="IPR031961">
    <property type="entry name" value="DUF4780"/>
</dbReference>
<dbReference type="AlphaFoldDB" id="A0A6H5IVI4"/>
<feature type="domain" description="DUF4780" evidence="1">
    <location>
        <begin position="71"/>
        <end position="234"/>
    </location>
</feature>